<dbReference type="Proteomes" id="UP000761534">
    <property type="component" value="Unassembled WGS sequence"/>
</dbReference>
<comment type="caution">
    <text evidence="1">The sequence shown here is derived from an EMBL/GenBank/DDBJ whole genome shotgun (WGS) entry which is preliminary data.</text>
</comment>
<accession>A0A642UEL2</accession>
<evidence type="ECO:0000313" key="1">
    <source>
        <dbReference type="EMBL" id="KAA8897623.1"/>
    </source>
</evidence>
<dbReference type="VEuPathDB" id="FungiDB:TRICI_006701"/>
<keyword evidence="2" id="KW-1185">Reference proteome</keyword>
<reference evidence="1" key="1">
    <citation type="journal article" date="2019" name="G3 (Bethesda)">
        <title>Genome Assemblies of Two Rare Opportunistic Yeast Pathogens: Diutina rugosa (syn. Candida rugosa) and Trichomonascus ciferrii (syn. Candida ciferrii).</title>
        <authorList>
            <person name="Mixao V."/>
            <person name="Saus E."/>
            <person name="Hansen A.P."/>
            <person name="Lass-Florl C."/>
            <person name="Gabaldon T."/>
        </authorList>
    </citation>
    <scope>NUCLEOTIDE SEQUENCE</scope>
    <source>
        <strain evidence="1">CBS 4856</strain>
    </source>
</reference>
<sequence length="195" mass="22416">MVRIQTWGKTIINSYNKKPEYPGALDLADMGHAPALERKFNMWCLPWAPIQLLTSHLLQGTLWTKLTLFRCGKSKKNCSLVASCKGGISASQFVRPKTKEISRYKYKEADWEQFCWQLGSGPIHRPCMALTTENLAEKLAGDLNGDLQLTLEATVPKLGLWLCRYSGRWWNEELRGLLQKTKMARIHRRQAEYKC</sequence>
<protein>
    <submittedName>
        <fullName evidence="1">Uncharacterized protein</fullName>
    </submittedName>
</protein>
<dbReference type="EMBL" id="SWFS01000560">
    <property type="protein sequence ID" value="KAA8897623.1"/>
    <property type="molecule type" value="Genomic_DNA"/>
</dbReference>
<gene>
    <name evidence="1" type="ORF">TRICI_006701</name>
</gene>
<organism evidence="1 2">
    <name type="scientific">Trichomonascus ciferrii</name>
    <dbReference type="NCBI Taxonomy" id="44093"/>
    <lineage>
        <taxon>Eukaryota</taxon>
        <taxon>Fungi</taxon>
        <taxon>Dikarya</taxon>
        <taxon>Ascomycota</taxon>
        <taxon>Saccharomycotina</taxon>
        <taxon>Dipodascomycetes</taxon>
        <taxon>Dipodascales</taxon>
        <taxon>Trichomonascaceae</taxon>
        <taxon>Trichomonascus</taxon>
        <taxon>Trichomonascus ciferrii complex</taxon>
    </lineage>
</organism>
<dbReference type="AlphaFoldDB" id="A0A642UEL2"/>
<evidence type="ECO:0000313" key="2">
    <source>
        <dbReference type="Proteomes" id="UP000761534"/>
    </source>
</evidence>
<proteinExistence type="predicted"/>
<name>A0A642UEL2_9ASCO</name>